<dbReference type="CDD" id="cd18919">
    <property type="entry name" value="bHLH_AtBPE_like"/>
    <property type="match status" value="1"/>
</dbReference>
<name>A0A811R061_9POAL</name>
<sequence>MDSFAWASVSQAAGLAGGSAVVSDGRGGGLLPPPMLGLQLPAQAGLEHFMDPGLVQLAMRFSCFAAANGAPTASPSYITSEEHPLQPTTGSGNGEPGFGGGGDAPSAEACSSRAPEADSNSKKRKRSNESQDVLGMIGTDQDQGMASVDSSKERGEDDAKGKEETPPVTRKKKGKGASAADDESESYIHVRARKGQATNRHSLAERLRREKISERMKVLQDLVPGCTKVTGKAVMLDEIINYVQSLQRQVEFLSMKLAAVNPQLGLNIKQLLSKDLFRAPSAPSSSSTHLGFSIYHEMMPKLPPLSRSGMLPGGVHGLTNPDGFRTAMEEQQNGKDSIGDHVSQCETEDVCDPQRQVSGEDGQGRPIARRFLLPRWYDSSYEGRLLNVFLFDLLAYKAFADGRIRVIGYLCDWLMSIYKKPVLDKYPCFATRCPLPAQRSCQINAFLDWQLVRKKATKMVEEMAYKAPELRDRMQYPRSRNSLYHFIPIGSKRRVKHVNRKQQSTDLAQFYLQMKKRLPSSLSPGADHSYSDTCFEAGRLLGLEQGQFPEFLSKEGTKGSRCFQESQLDTVHPGNDPKRPRTAGNFGIIR</sequence>
<evidence type="ECO:0000256" key="3">
    <source>
        <dbReference type="ARBA" id="ARBA00023015"/>
    </source>
</evidence>
<dbReference type="FunFam" id="4.10.280.10:FF:000002">
    <property type="entry name" value="Basic helix-loop-helix transcription factor"/>
    <property type="match status" value="1"/>
</dbReference>
<dbReference type="InterPro" id="IPR024097">
    <property type="entry name" value="bHLH_ZIP_TF"/>
</dbReference>
<dbReference type="SUPFAM" id="SSF47459">
    <property type="entry name" value="HLH, helix-loop-helix DNA-binding domain"/>
    <property type="match status" value="1"/>
</dbReference>
<proteinExistence type="inferred from homology"/>
<evidence type="ECO:0000256" key="2">
    <source>
        <dbReference type="ARBA" id="ARBA00005510"/>
    </source>
</evidence>
<evidence type="ECO:0000313" key="9">
    <source>
        <dbReference type="Proteomes" id="UP000604825"/>
    </source>
</evidence>
<reference evidence="8" key="1">
    <citation type="submission" date="2020-10" db="EMBL/GenBank/DDBJ databases">
        <authorList>
            <person name="Han B."/>
            <person name="Lu T."/>
            <person name="Zhao Q."/>
            <person name="Huang X."/>
            <person name="Zhao Y."/>
        </authorList>
    </citation>
    <scope>NUCLEOTIDE SEQUENCE</scope>
</reference>
<dbReference type="GO" id="GO:0003700">
    <property type="term" value="F:DNA-binding transcription factor activity"/>
    <property type="evidence" value="ECO:0007669"/>
    <property type="project" value="TreeGrafter"/>
</dbReference>
<dbReference type="Pfam" id="PF00010">
    <property type="entry name" value="HLH"/>
    <property type="match status" value="1"/>
</dbReference>
<keyword evidence="9" id="KW-1185">Reference proteome</keyword>
<dbReference type="SMART" id="SM00353">
    <property type="entry name" value="HLH"/>
    <property type="match status" value="1"/>
</dbReference>
<dbReference type="Gene3D" id="4.10.280.10">
    <property type="entry name" value="Helix-loop-helix DNA-binding domain"/>
    <property type="match status" value="1"/>
</dbReference>
<feature type="compositionally biased region" description="Basic and acidic residues" evidence="6">
    <location>
        <begin position="150"/>
        <end position="165"/>
    </location>
</feature>
<keyword evidence="4" id="KW-0804">Transcription</keyword>
<evidence type="ECO:0000256" key="6">
    <source>
        <dbReference type="SAM" id="MobiDB-lite"/>
    </source>
</evidence>
<dbReference type="PROSITE" id="PS50888">
    <property type="entry name" value="BHLH"/>
    <property type="match status" value="1"/>
</dbReference>
<feature type="compositionally biased region" description="Gly residues" evidence="6">
    <location>
        <begin position="91"/>
        <end position="103"/>
    </location>
</feature>
<dbReference type="InterPro" id="IPR011598">
    <property type="entry name" value="bHLH_dom"/>
</dbReference>
<keyword evidence="5" id="KW-0539">Nucleus</keyword>
<evidence type="ECO:0000313" key="8">
    <source>
        <dbReference type="EMBL" id="CAD6264494.1"/>
    </source>
</evidence>
<gene>
    <name evidence="8" type="ORF">NCGR_LOCUS47799</name>
</gene>
<dbReference type="AlphaFoldDB" id="A0A811R061"/>
<feature type="region of interest" description="Disordered" evidence="6">
    <location>
        <begin position="75"/>
        <end position="186"/>
    </location>
</feature>
<dbReference type="PANTHER" id="PTHR12565:SF462">
    <property type="entry name" value="BHLH DOMAIN-CONTAINING PROTEIN"/>
    <property type="match status" value="1"/>
</dbReference>
<organism evidence="8 9">
    <name type="scientific">Miscanthus lutarioriparius</name>
    <dbReference type="NCBI Taxonomy" id="422564"/>
    <lineage>
        <taxon>Eukaryota</taxon>
        <taxon>Viridiplantae</taxon>
        <taxon>Streptophyta</taxon>
        <taxon>Embryophyta</taxon>
        <taxon>Tracheophyta</taxon>
        <taxon>Spermatophyta</taxon>
        <taxon>Magnoliopsida</taxon>
        <taxon>Liliopsida</taxon>
        <taxon>Poales</taxon>
        <taxon>Poaceae</taxon>
        <taxon>PACMAD clade</taxon>
        <taxon>Panicoideae</taxon>
        <taxon>Andropogonodae</taxon>
        <taxon>Andropogoneae</taxon>
        <taxon>Saccharinae</taxon>
        <taxon>Miscanthus</taxon>
    </lineage>
</organism>
<dbReference type="GO" id="GO:0005634">
    <property type="term" value="C:nucleus"/>
    <property type="evidence" value="ECO:0007669"/>
    <property type="project" value="UniProtKB-SubCell"/>
</dbReference>
<comment type="subcellular location">
    <subcellularLocation>
        <location evidence="1">Nucleus</location>
    </subcellularLocation>
</comment>
<dbReference type="EMBL" id="CAJGYO010000013">
    <property type="protein sequence ID" value="CAD6264494.1"/>
    <property type="molecule type" value="Genomic_DNA"/>
</dbReference>
<comment type="similarity">
    <text evidence="2">Belongs to the bHLH protein family.</text>
</comment>
<dbReference type="Proteomes" id="UP000604825">
    <property type="component" value="Unassembled WGS sequence"/>
</dbReference>
<evidence type="ECO:0000256" key="5">
    <source>
        <dbReference type="ARBA" id="ARBA00023242"/>
    </source>
</evidence>
<protein>
    <recommendedName>
        <fullName evidence="7">BHLH domain-containing protein</fullName>
    </recommendedName>
</protein>
<evidence type="ECO:0000256" key="1">
    <source>
        <dbReference type="ARBA" id="ARBA00004123"/>
    </source>
</evidence>
<evidence type="ECO:0000256" key="4">
    <source>
        <dbReference type="ARBA" id="ARBA00023163"/>
    </source>
</evidence>
<feature type="region of interest" description="Disordered" evidence="6">
    <location>
        <begin position="566"/>
        <end position="590"/>
    </location>
</feature>
<feature type="domain" description="BHLH" evidence="7">
    <location>
        <begin position="196"/>
        <end position="246"/>
    </location>
</feature>
<dbReference type="GO" id="GO:0046983">
    <property type="term" value="F:protein dimerization activity"/>
    <property type="evidence" value="ECO:0007669"/>
    <property type="project" value="InterPro"/>
</dbReference>
<comment type="caution">
    <text evidence="8">The sequence shown here is derived from an EMBL/GenBank/DDBJ whole genome shotgun (WGS) entry which is preliminary data.</text>
</comment>
<dbReference type="PANTHER" id="PTHR12565">
    <property type="entry name" value="STEROL REGULATORY ELEMENT-BINDING PROTEIN"/>
    <property type="match status" value="1"/>
</dbReference>
<dbReference type="InterPro" id="IPR036638">
    <property type="entry name" value="HLH_DNA-bd_sf"/>
</dbReference>
<accession>A0A811R061</accession>
<evidence type="ECO:0000259" key="7">
    <source>
        <dbReference type="PROSITE" id="PS50888"/>
    </source>
</evidence>
<dbReference type="OrthoDB" id="1923196at2759"/>
<keyword evidence="3" id="KW-0805">Transcription regulation</keyword>